<dbReference type="PROSITE" id="PS50011">
    <property type="entry name" value="PROTEIN_KINASE_DOM"/>
    <property type="match status" value="1"/>
</dbReference>
<dbReference type="PANTHER" id="PTHR44329">
    <property type="entry name" value="SERINE/THREONINE-PROTEIN KINASE TNNI3K-RELATED"/>
    <property type="match status" value="1"/>
</dbReference>
<dbReference type="CDD" id="cd13999">
    <property type="entry name" value="STKc_MAP3K-like"/>
    <property type="match status" value="1"/>
</dbReference>
<dbReference type="InterPro" id="IPR011009">
    <property type="entry name" value="Kinase-like_dom_sf"/>
</dbReference>
<dbReference type="Pfam" id="PF07714">
    <property type="entry name" value="PK_Tyr_Ser-Thr"/>
    <property type="match status" value="1"/>
</dbReference>
<dbReference type="EMBL" id="FN649742">
    <property type="protein sequence ID" value="CBJ26299.1"/>
    <property type="molecule type" value="Genomic_DNA"/>
</dbReference>
<protein>
    <submittedName>
        <fullName evidence="3">CTR-like PK</fullName>
    </submittedName>
</protein>
<accession>D7FVC7</accession>
<dbReference type="InterPro" id="IPR008271">
    <property type="entry name" value="Ser/Thr_kinase_AS"/>
</dbReference>
<organism evidence="3 4">
    <name type="scientific">Ectocarpus siliculosus</name>
    <name type="common">Brown alga</name>
    <name type="synonym">Conferva siliculosa</name>
    <dbReference type="NCBI Taxonomy" id="2880"/>
    <lineage>
        <taxon>Eukaryota</taxon>
        <taxon>Sar</taxon>
        <taxon>Stramenopiles</taxon>
        <taxon>Ochrophyta</taxon>
        <taxon>PX clade</taxon>
        <taxon>Phaeophyceae</taxon>
        <taxon>Ectocarpales</taxon>
        <taxon>Ectocarpaceae</taxon>
        <taxon>Ectocarpus</taxon>
    </lineage>
</organism>
<feature type="compositionally biased region" description="Acidic residues" evidence="1">
    <location>
        <begin position="1"/>
        <end position="19"/>
    </location>
</feature>
<evidence type="ECO:0000313" key="3">
    <source>
        <dbReference type="EMBL" id="CBJ26299.1"/>
    </source>
</evidence>
<dbReference type="Gene3D" id="3.30.200.20">
    <property type="entry name" value="Phosphorylase Kinase, domain 1"/>
    <property type="match status" value="1"/>
</dbReference>
<evidence type="ECO:0000256" key="1">
    <source>
        <dbReference type="SAM" id="MobiDB-lite"/>
    </source>
</evidence>
<sequence length="307" mass="34601">MHQEEDEYGDETFEEEDETPPSVSWKTIKFDEILLGERLGGGSVGLVHRGQYKGENVAVKTLFDRRIDEGLKREFQDELLVLSQLSHPNIVRFYGASMIPPNLFFVMELCQRSLFDLLHHCRRTIGVRRRIGMALDVSRAMEYLHSRNPPIIHRDLKSLNLLLAGTEGPVKLCDFGLVRTTVTAAGTVAYMSPQLLLGQPFNKSVDVYAFGVLLWEIFSREIPFNGFEVADIREAVVSGGRPTVPRGDCPREISSLMCRCWSENPQQRPAFGEIEEILQELLLSTAAATELEGTETTGDCLDDLLRK</sequence>
<proteinExistence type="predicted"/>
<feature type="region of interest" description="Disordered" evidence="1">
    <location>
        <begin position="1"/>
        <end position="22"/>
    </location>
</feature>
<dbReference type="AlphaFoldDB" id="D7FVC7"/>
<dbReference type="InParanoid" id="D7FVC7"/>
<gene>
    <name evidence="3" type="primary">PK</name>
    <name evidence="3" type="ORF">Esi_0029_0090</name>
</gene>
<dbReference type="Proteomes" id="UP000002630">
    <property type="component" value="Linkage Group LG17"/>
</dbReference>
<dbReference type="SMART" id="SM00220">
    <property type="entry name" value="S_TKc"/>
    <property type="match status" value="1"/>
</dbReference>
<dbReference type="EMBL" id="FN648475">
    <property type="protein sequence ID" value="CBJ26299.1"/>
    <property type="molecule type" value="Genomic_DNA"/>
</dbReference>
<evidence type="ECO:0000313" key="4">
    <source>
        <dbReference type="Proteomes" id="UP000002630"/>
    </source>
</evidence>
<evidence type="ECO:0000259" key="2">
    <source>
        <dbReference type="PROSITE" id="PS50011"/>
    </source>
</evidence>
<dbReference type="OMA" id="APELWEN"/>
<dbReference type="OrthoDB" id="39098at2759"/>
<keyword evidence="4" id="KW-1185">Reference proteome</keyword>
<dbReference type="InterPro" id="IPR051681">
    <property type="entry name" value="Ser/Thr_Kinases-Pseudokinases"/>
</dbReference>
<reference evidence="3 4" key="1">
    <citation type="journal article" date="2010" name="Nature">
        <title>The Ectocarpus genome and the independent evolution of multicellularity in brown algae.</title>
        <authorList>
            <person name="Cock J.M."/>
            <person name="Sterck L."/>
            <person name="Rouze P."/>
            <person name="Scornet D."/>
            <person name="Allen A.E."/>
            <person name="Amoutzias G."/>
            <person name="Anthouard V."/>
            <person name="Artiguenave F."/>
            <person name="Aury J.M."/>
            <person name="Badger J.H."/>
            <person name="Beszteri B."/>
            <person name="Billiau K."/>
            <person name="Bonnet E."/>
            <person name="Bothwell J.H."/>
            <person name="Bowler C."/>
            <person name="Boyen C."/>
            <person name="Brownlee C."/>
            <person name="Carrano C.J."/>
            <person name="Charrier B."/>
            <person name="Cho G.Y."/>
            <person name="Coelho S.M."/>
            <person name="Collen J."/>
            <person name="Corre E."/>
            <person name="Da Silva C."/>
            <person name="Delage L."/>
            <person name="Delaroque N."/>
            <person name="Dittami S.M."/>
            <person name="Doulbeau S."/>
            <person name="Elias M."/>
            <person name="Farnham G."/>
            <person name="Gachon C.M."/>
            <person name="Gschloessl B."/>
            <person name="Heesch S."/>
            <person name="Jabbari K."/>
            <person name="Jubin C."/>
            <person name="Kawai H."/>
            <person name="Kimura K."/>
            <person name="Kloareg B."/>
            <person name="Kupper F.C."/>
            <person name="Lang D."/>
            <person name="Le Bail A."/>
            <person name="Leblanc C."/>
            <person name="Lerouge P."/>
            <person name="Lohr M."/>
            <person name="Lopez P.J."/>
            <person name="Martens C."/>
            <person name="Maumus F."/>
            <person name="Michel G."/>
            <person name="Miranda-Saavedra D."/>
            <person name="Morales J."/>
            <person name="Moreau H."/>
            <person name="Motomura T."/>
            <person name="Nagasato C."/>
            <person name="Napoli C.A."/>
            <person name="Nelson D.R."/>
            <person name="Nyvall-Collen P."/>
            <person name="Peters A.F."/>
            <person name="Pommier C."/>
            <person name="Potin P."/>
            <person name="Poulain J."/>
            <person name="Quesneville H."/>
            <person name="Read B."/>
            <person name="Rensing S.A."/>
            <person name="Ritter A."/>
            <person name="Rousvoal S."/>
            <person name="Samanta M."/>
            <person name="Samson G."/>
            <person name="Schroeder D.C."/>
            <person name="Segurens B."/>
            <person name="Strittmatter M."/>
            <person name="Tonon T."/>
            <person name="Tregear J.W."/>
            <person name="Valentin K."/>
            <person name="von Dassow P."/>
            <person name="Yamagishi T."/>
            <person name="Van de Peer Y."/>
            <person name="Wincker P."/>
        </authorList>
    </citation>
    <scope>NUCLEOTIDE SEQUENCE [LARGE SCALE GENOMIC DNA]</scope>
    <source>
        <strain evidence="4">Ec32 / CCAP1310/4</strain>
    </source>
</reference>
<dbReference type="STRING" id="2880.D7FVC7"/>
<dbReference type="SUPFAM" id="SSF56112">
    <property type="entry name" value="Protein kinase-like (PK-like)"/>
    <property type="match status" value="1"/>
</dbReference>
<dbReference type="PROSITE" id="PS00108">
    <property type="entry name" value="PROTEIN_KINASE_ST"/>
    <property type="match status" value="1"/>
</dbReference>
<dbReference type="InterPro" id="IPR001245">
    <property type="entry name" value="Ser-Thr/Tyr_kinase_cat_dom"/>
</dbReference>
<dbReference type="GO" id="GO:0004674">
    <property type="term" value="F:protein serine/threonine kinase activity"/>
    <property type="evidence" value="ECO:0007669"/>
    <property type="project" value="TreeGrafter"/>
</dbReference>
<dbReference type="InterPro" id="IPR000719">
    <property type="entry name" value="Prot_kinase_dom"/>
</dbReference>
<name>D7FVC7_ECTSI</name>
<dbReference type="Gene3D" id="1.10.510.10">
    <property type="entry name" value="Transferase(Phosphotransferase) domain 1"/>
    <property type="match status" value="1"/>
</dbReference>
<feature type="domain" description="Protein kinase" evidence="2">
    <location>
        <begin position="33"/>
        <end position="282"/>
    </location>
</feature>
<dbReference type="GO" id="GO:0005524">
    <property type="term" value="F:ATP binding"/>
    <property type="evidence" value="ECO:0007669"/>
    <property type="project" value="InterPro"/>
</dbReference>